<name>A0A9P4UK63_9PEZI</name>
<comment type="caution">
    <text evidence="4">The sequence shown here is derived from an EMBL/GenBank/DDBJ whole genome shotgun (WGS) entry which is preliminary data.</text>
</comment>
<keyword evidence="2 4" id="KW-0378">Hydrolase</keyword>
<protein>
    <submittedName>
        <fullName evidence="4">Isochorismatase hydrolase</fullName>
    </submittedName>
</protein>
<reference evidence="4" key="1">
    <citation type="journal article" date="2020" name="Stud. Mycol.">
        <title>101 Dothideomycetes genomes: a test case for predicting lifestyles and emergence of pathogens.</title>
        <authorList>
            <person name="Haridas S."/>
            <person name="Albert R."/>
            <person name="Binder M."/>
            <person name="Bloem J."/>
            <person name="Labutti K."/>
            <person name="Salamov A."/>
            <person name="Andreopoulos B."/>
            <person name="Baker S."/>
            <person name="Barry K."/>
            <person name="Bills G."/>
            <person name="Bluhm B."/>
            <person name="Cannon C."/>
            <person name="Castanera R."/>
            <person name="Culley D."/>
            <person name="Daum C."/>
            <person name="Ezra D."/>
            <person name="Gonzalez J."/>
            <person name="Henrissat B."/>
            <person name="Kuo A."/>
            <person name="Liang C."/>
            <person name="Lipzen A."/>
            <person name="Lutzoni F."/>
            <person name="Magnuson J."/>
            <person name="Mondo S."/>
            <person name="Nolan M."/>
            <person name="Ohm R."/>
            <person name="Pangilinan J."/>
            <person name="Park H.-J."/>
            <person name="Ramirez L."/>
            <person name="Alfaro M."/>
            <person name="Sun H."/>
            <person name="Tritt A."/>
            <person name="Yoshinaga Y."/>
            <person name="Zwiers L.-H."/>
            <person name="Turgeon B."/>
            <person name="Goodwin S."/>
            <person name="Spatafora J."/>
            <person name="Crous P."/>
            <person name="Grigoriev I."/>
        </authorList>
    </citation>
    <scope>NUCLEOTIDE SEQUENCE</scope>
    <source>
        <strain evidence="4">CBS 116435</strain>
    </source>
</reference>
<dbReference type="OrthoDB" id="167809at2759"/>
<dbReference type="Gene3D" id="3.40.50.850">
    <property type="entry name" value="Isochorismatase-like"/>
    <property type="match status" value="1"/>
</dbReference>
<gene>
    <name evidence="4" type="ORF">K431DRAFT_258459</name>
</gene>
<dbReference type="PANTHER" id="PTHR43540">
    <property type="entry name" value="PEROXYUREIDOACRYLATE/UREIDOACRYLATE AMIDOHYDROLASE-RELATED"/>
    <property type="match status" value="1"/>
</dbReference>
<comment type="similarity">
    <text evidence="1">Belongs to the isochorismatase family.</text>
</comment>
<sequence>MTAATIRSRRTGLLLIDIQEGFRDPKHWGTSRSTPNFEANVAALLATFRASRRPIFHVCHHSHFPSSPLHPDKVTSGFMSCAAPEQGEGIFPKTTNSPFIGTSLASEIAVSGISRLVICGLMTTHCVSTAVRMASNLQVVPHLYGTPFAEDKTGYEDALVLVDDATATFNVQWGGKDFDAETVHAVHLSSLNDEFCKVASTQWVIQYLLPNEVETTNRV</sequence>
<evidence type="ECO:0000256" key="1">
    <source>
        <dbReference type="ARBA" id="ARBA00006336"/>
    </source>
</evidence>
<dbReference type="InterPro" id="IPR050272">
    <property type="entry name" value="Isochorismatase-like_hydrls"/>
</dbReference>
<dbReference type="PANTHER" id="PTHR43540:SF1">
    <property type="entry name" value="ISOCHORISMATASE HYDROLASE"/>
    <property type="match status" value="1"/>
</dbReference>
<dbReference type="GO" id="GO:0016787">
    <property type="term" value="F:hydrolase activity"/>
    <property type="evidence" value="ECO:0007669"/>
    <property type="project" value="UniProtKB-KW"/>
</dbReference>
<keyword evidence="5" id="KW-1185">Reference proteome</keyword>
<evidence type="ECO:0000259" key="3">
    <source>
        <dbReference type="Pfam" id="PF00857"/>
    </source>
</evidence>
<evidence type="ECO:0000256" key="2">
    <source>
        <dbReference type="ARBA" id="ARBA00022801"/>
    </source>
</evidence>
<dbReference type="AlphaFoldDB" id="A0A9P4UK63"/>
<dbReference type="EMBL" id="MU003911">
    <property type="protein sequence ID" value="KAF2715981.1"/>
    <property type="molecule type" value="Genomic_DNA"/>
</dbReference>
<dbReference type="Pfam" id="PF00857">
    <property type="entry name" value="Isochorismatase"/>
    <property type="match status" value="1"/>
</dbReference>
<evidence type="ECO:0000313" key="5">
    <source>
        <dbReference type="Proteomes" id="UP000799441"/>
    </source>
</evidence>
<accession>A0A9P4UK63</accession>
<evidence type="ECO:0000313" key="4">
    <source>
        <dbReference type="EMBL" id="KAF2715981.1"/>
    </source>
</evidence>
<dbReference type="InterPro" id="IPR036380">
    <property type="entry name" value="Isochorismatase-like_sf"/>
</dbReference>
<proteinExistence type="inferred from homology"/>
<organism evidence="4 5">
    <name type="scientific">Polychaeton citri CBS 116435</name>
    <dbReference type="NCBI Taxonomy" id="1314669"/>
    <lineage>
        <taxon>Eukaryota</taxon>
        <taxon>Fungi</taxon>
        <taxon>Dikarya</taxon>
        <taxon>Ascomycota</taxon>
        <taxon>Pezizomycotina</taxon>
        <taxon>Dothideomycetes</taxon>
        <taxon>Dothideomycetidae</taxon>
        <taxon>Capnodiales</taxon>
        <taxon>Capnodiaceae</taxon>
        <taxon>Polychaeton</taxon>
    </lineage>
</organism>
<dbReference type="InterPro" id="IPR000868">
    <property type="entry name" value="Isochorismatase-like_dom"/>
</dbReference>
<feature type="domain" description="Isochorismatase-like" evidence="3">
    <location>
        <begin position="12"/>
        <end position="170"/>
    </location>
</feature>
<dbReference type="Proteomes" id="UP000799441">
    <property type="component" value="Unassembled WGS sequence"/>
</dbReference>
<dbReference type="SUPFAM" id="SSF52499">
    <property type="entry name" value="Isochorismatase-like hydrolases"/>
    <property type="match status" value="1"/>
</dbReference>